<comment type="caution">
    <text evidence="1">The sequence shown here is derived from an EMBL/GenBank/DDBJ whole genome shotgun (WGS) entry which is preliminary data.</text>
</comment>
<protein>
    <submittedName>
        <fullName evidence="1">Uncharacterized protein</fullName>
    </submittedName>
</protein>
<organism evidence="1 2">
    <name type="scientific">Ectopseudomonas oleovorans</name>
    <name type="common">Pseudomonas oleovorans</name>
    <dbReference type="NCBI Taxonomy" id="301"/>
    <lineage>
        <taxon>Bacteria</taxon>
        <taxon>Pseudomonadati</taxon>
        <taxon>Pseudomonadota</taxon>
        <taxon>Gammaproteobacteria</taxon>
        <taxon>Pseudomonadales</taxon>
        <taxon>Pseudomonadaceae</taxon>
        <taxon>Ectopseudomonas</taxon>
    </lineage>
</organism>
<evidence type="ECO:0000313" key="2">
    <source>
        <dbReference type="Proteomes" id="UP000256988"/>
    </source>
</evidence>
<dbReference type="Proteomes" id="UP000256988">
    <property type="component" value="Unassembled WGS sequence"/>
</dbReference>
<dbReference type="AlphaFoldDB" id="A0A3D9EI18"/>
<accession>A0A3D9EI18</accession>
<dbReference type="EMBL" id="QRDL01000005">
    <property type="protein sequence ID" value="RED02035.1"/>
    <property type="molecule type" value="Genomic_DNA"/>
</dbReference>
<dbReference type="RefSeq" id="WP_147302584.1">
    <property type="nucleotide sequence ID" value="NZ_QRDL01000005.1"/>
</dbReference>
<evidence type="ECO:0000313" key="1">
    <source>
        <dbReference type="EMBL" id="RED02035.1"/>
    </source>
</evidence>
<gene>
    <name evidence="1" type="ORF">DFO60_3660</name>
</gene>
<proteinExistence type="predicted"/>
<sequence>MSFVLDSEDWNLTHLDKNEVLEKIESLLDTLDRIAIREEKIWIGENFQSIKMHGDLAIWDLFSPYSGLDLPQEAVQELAGHLNKIAYYESEEVWPAGFEDLDQISVENGPPSENLDILWALSSVRNRNACACIGAFKKGKYSVASRGSNTYLHWIQDNNDQINFWRDAIEVQGDSPSMLQELSPHAYPDLYFPSSVWRGCNSFTGGYHSNSAELRRYLEIFNDFGNWVFTAPPPAEIPTDSVDSEKSSFEPTSKLIERRFTLLNITVTPENPNVYHDNTCRRARTLNIQGREIYCEWHGKIQGRINRVHIHRPIPESQDKLIIAFITDHLPLP</sequence>
<reference evidence="1 2" key="1">
    <citation type="submission" date="2018-07" db="EMBL/GenBank/DDBJ databases">
        <title>Genome sequencing of rice bacterial endophytes.</title>
        <authorList>
            <person name="Venturi V."/>
        </authorList>
    </citation>
    <scope>NUCLEOTIDE SEQUENCE [LARGE SCALE GENOMIC DNA]</scope>
    <source>
        <strain evidence="1 2">AG1002</strain>
    </source>
</reference>
<name>A0A3D9EI18_ECTOL</name>